<reference evidence="1 2" key="1">
    <citation type="submission" date="2018-06" db="EMBL/GenBank/DDBJ databases">
        <title>Comparative genomics reveals the genomic features of Rhizophagus irregularis, R. cerebriforme, R. diaphanum and Gigaspora rosea, and their symbiotic lifestyle signature.</title>
        <authorList>
            <person name="Morin E."/>
            <person name="San Clemente H."/>
            <person name="Chen E.C.H."/>
            <person name="De La Providencia I."/>
            <person name="Hainaut M."/>
            <person name="Kuo A."/>
            <person name="Kohler A."/>
            <person name="Murat C."/>
            <person name="Tang N."/>
            <person name="Roy S."/>
            <person name="Loubradou J."/>
            <person name="Henrissat B."/>
            <person name="Grigoriev I.V."/>
            <person name="Corradi N."/>
            <person name="Roux C."/>
            <person name="Martin F.M."/>
        </authorList>
    </citation>
    <scope>NUCLEOTIDE SEQUENCE [LARGE SCALE GENOMIC DNA]</scope>
    <source>
        <strain evidence="1 2">DAOM 227022</strain>
    </source>
</reference>
<gene>
    <name evidence="1" type="ORF">C1645_817326</name>
</gene>
<keyword evidence="2" id="KW-1185">Reference proteome</keyword>
<evidence type="ECO:0000313" key="1">
    <source>
        <dbReference type="EMBL" id="RIA94953.1"/>
    </source>
</evidence>
<accession>A0A397T9M0</accession>
<dbReference type="AlphaFoldDB" id="A0A397T9M0"/>
<dbReference type="OrthoDB" id="3359487at2759"/>
<dbReference type="Proteomes" id="UP000265703">
    <property type="component" value="Unassembled WGS sequence"/>
</dbReference>
<dbReference type="STRING" id="658196.A0A397T9M0"/>
<organism evidence="1 2">
    <name type="scientific">Glomus cerebriforme</name>
    <dbReference type="NCBI Taxonomy" id="658196"/>
    <lineage>
        <taxon>Eukaryota</taxon>
        <taxon>Fungi</taxon>
        <taxon>Fungi incertae sedis</taxon>
        <taxon>Mucoromycota</taxon>
        <taxon>Glomeromycotina</taxon>
        <taxon>Glomeromycetes</taxon>
        <taxon>Glomerales</taxon>
        <taxon>Glomeraceae</taxon>
        <taxon>Glomus</taxon>
    </lineage>
</organism>
<proteinExistence type="predicted"/>
<protein>
    <submittedName>
        <fullName evidence="1">Uncharacterized protein</fullName>
    </submittedName>
</protein>
<dbReference type="EMBL" id="QKYT01000070">
    <property type="protein sequence ID" value="RIA94953.1"/>
    <property type="molecule type" value="Genomic_DNA"/>
</dbReference>
<comment type="caution">
    <text evidence="1">The sequence shown here is derived from an EMBL/GenBank/DDBJ whole genome shotgun (WGS) entry which is preliminary data.</text>
</comment>
<sequence>MITNNEWDLITDLTEVLSTFVKITEELGKIKIRLYNNMKKYYPILTTESFIPLILDSQFKNLDFITKNQQFNTKQHLSKLFEQKKEKYQREIETSDLLNQSQSKLATRKKNL</sequence>
<evidence type="ECO:0000313" key="2">
    <source>
        <dbReference type="Proteomes" id="UP000265703"/>
    </source>
</evidence>
<name>A0A397T9M0_9GLOM</name>